<proteinExistence type="predicted"/>
<keyword evidence="3" id="KW-1185">Reference proteome</keyword>
<feature type="domain" description="Replication-associated protein G2P N-terminal" evidence="1">
    <location>
        <begin position="1"/>
        <end position="197"/>
    </location>
</feature>
<protein>
    <recommendedName>
        <fullName evidence="1">Replication-associated protein G2P N-terminal domain-containing protein</fullName>
    </recommendedName>
</protein>
<reference evidence="2 3" key="1">
    <citation type="submission" date="2021-02" db="EMBL/GenBank/DDBJ databases">
        <authorList>
            <person name="Jung H.S."/>
            <person name="Chun B.H."/>
            <person name="Jeon C.O."/>
        </authorList>
    </citation>
    <scope>NUCLEOTIDE SEQUENCE [LARGE SCALE GENOMIC DNA]</scope>
    <source>
        <strain evidence="2 3">LMG 25203</strain>
    </source>
</reference>
<dbReference type="Proteomes" id="UP000759529">
    <property type="component" value="Unassembled WGS sequence"/>
</dbReference>
<dbReference type="EMBL" id="JACSOD020000499">
    <property type="protein sequence ID" value="MBM6500195.1"/>
    <property type="molecule type" value="Genomic_DNA"/>
</dbReference>
<evidence type="ECO:0000313" key="3">
    <source>
        <dbReference type="Proteomes" id="UP000759529"/>
    </source>
</evidence>
<gene>
    <name evidence="2" type="ORF">H9X54_012900</name>
</gene>
<dbReference type="RefSeq" id="WP_187656759.1">
    <property type="nucleotide sequence ID" value="NZ_JACSOD020000499.1"/>
</dbReference>
<evidence type="ECO:0000259" key="1">
    <source>
        <dbReference type="Pfam" id="PF05144"/>
    </source>
</evidence>
<evidence type="ECO:0000313" key="2">
    <source>
        <dbReference type="EMBL" id="MBM6500195.1"/>
    </source>
</evidence>
<dbReference type="InterPro" id="IPR022686">
    <property type="entry name" value="G2P_N"/>
</dbReference>
<name>A0ABS2CYZ0_9FLAO</name>
<dbReference type="Pfam" id="PF05144">
    <property type="entry name" value="Phage_CRI"/>
    <property type="match status" value="1"/>
</dbReference>
<sequence length="331" mass="39186">MIDTIKGYITLNQCNKSTFKDLLVNSKKTITKNGCTKTFNLSNFIITISFDRKYNPTKLSFNGSLPKFYIGNNLFHLDWNQTKDAIQMLSDNLNVDISKAILTRVDFGINIPLNHSIHEYTACLLAFPRLGTMRYKDSVTFFTAINNRSFIFYDKVKELNKGRRETKIDLQNKTHENNILRYEIQLKKYLNDRFRLKEVKVKDLFRATIQKKLIEYWYNGYQKVEKISLGTDPEYLLKNRNGLNKYLSYHGIEKIGYDRIISKISELEFEVKNNRSKLCKMRKEIKDLLREVKENSKDKNLINELDEKILYIKEYIFSNNSVPYFILENSF</sequence>
<accession>A0ABS2CYZ0</accession>
<comment type="caution">
    <text evidence="2">The sequence shown here is derived from an EMBL/GenBank/DDBJ whole genome shotgun (WGS) entry which is preliminary data.</text>
</comment>
<organism evidence="2 3">
    <name type="scientific">Flavobacterium macrobrachii</name>
    <dbReference type="NCBI Taxonomy" id="591204"/>
    <lineage>
        <taxon>Bacteria</taxon>
        <taxon>Pseudomonadati</taxon>
        <taxon>Bacteroidota</taxon>
        <taxon>Flavobacteriia</taxon>
        <taxon>Flavobacteriales</taxon>
        <taxon>Flavobacteriaceae</taxon>
        <taxon>Flavobacterium</taxon>
    </lineage>
</organism>